<feature type="region of interest" description="Disordered" evidence="9">
    <location>
        <begin position="129"/>
        <end position="163"/>
    </location>
</feature>
<dbReference type="CDD" id="cd00010">
    <property type="entry name" value="AAI_LTSS"/>
    <property type="match status" value="1"/>
</dbReference>
<evidence type="ECO:0000256" key="1">
    <source>
        <dbReference type="ARBA" id="ARBA00004609"/>
    </source>
</evidence>
<keyword evidence="12" id="KW-1185">Reference proteome</keyword>
<comment type="subcellular location">
    <subcellularLocation>
        <location evidence="1">Cell membrane</location>
        <topology evidence="1">Lipid-anchor</topology>
        <topology evidence="1">GPI-anchor</topology>
    </subcellularLocation>
</comment>
<evidence type="ECO:0000256" key="3">
    <source>
        <dbReference type="ARBA" id="ARBA00022475"/>
    </source>
</evidence>
<name>A0A9D4A8D0_9ROSI</name>
<dbReference type="Gene3D" id="1.10.110.10">
    <property type="entry name" value="Plant lipid-transfer and hydrophobic proteins"/>
    <property type="match status" value="1"/>
</dbReference>
<dbReference type="GO" id="GO:0098552">
    <property type="term" value="C:side of membrane"/>
    <property type="evidence" value="ECO:0007669"/>
    <property type="project" value="UniProtKB-KW"/>
</dbReference>
<gene>
    <name evidence="11" type="ORF">J1N35_013901</name>
</gene>
<evidence type="ECO:0000313" key="11">
    <source>
        <dbReference type="EMBL" id="KAH1096980.1"/>
    </source>
</evidence>
<evidence type="ECO:0000256" key="6">
    <source>
        <dbReference type="ARBA" id="ARBA00023157"/>
    </source>
</evidence>
<evidence type="ECO:0000256" key="7">
    <source>
        <dbReference type="ARBA" id="ARBA00023180"/>
    </source>
</evidence>
<feature type="compositionally biased region" description="Low complexity" evidence="9">
    <location>
        <begin position="132"/>
        <end position="146"/>
    </location>
</feature>
<accession>A0A9D4A8D0</accession>
<evidence type="ECO:0000313" key="12">
    <source>
        <dbReference type="Proteomes" id="UP000828251"/>
    </source>
</evidence>
<evidence type="ECO:0000256" key="8">
    <source>
        <dbReference type="ARBA" id="ARBA00023288"/>
    </source>
</evidence>
<feature type="domain" description="Bifunctional inhibitor/plant lipid transfer protein/seed storage helical" evidence="10">
    <location>
        <begin position="56"/>
        <end position="128"/>
    </location>
</feature>
<dbReference type="SUPFAM" id="SSF47699">
    <property type="entry name" value="Bifunctional inhibitor/lipid-transfer protein/seed storage 2S albumin"/>
    <property type="match status" value="1"/>
</dbReference>
<proteinExistence type="inferred from homology"/>
<dbReference type="EMBL" id="JAIQCV010000005">
    <property type="protein sequence ID" value="KAH1096980.1"/>
    <property type="molecule type" value="Genomic_DNA"/>
</dbReference>
<dbReference type="InterPro" id="IPR036312">
    <property type="entry name" value="Bifun_inhib/LTP/seed_sf"/>
</dbReference>
<reference evidence="11 12" key="1">
    <citation type="journal article" date="2021" name="Plant Biotechnol. J.">
        <title>Multi-omics assisted identification of the key and species-specific regulatory components of drought-tolerant mechanisms in Gossypium stocksii.</title>
        <authorList>
            <person name="Yu D."/>
            <person name="Ke L."/>
            <person name="Zhang D."/>
            <person name="Wu Y."/>
            <person name="Sun Y."/>
            <person name="Mei J."/>
            <person name="Sun J."/>
            <person name="Sun Y."/>
        </authorList>
    </citation>
    <scope>NUCLEOTIDE SEQUENCE [LARGE SCALE GENOMIC DNA]</scope>
    <source>
        <strain evidence="12">cv. E1</strain>
        <tissue evidence="11">Leaf</tissue>
    </source>
</reference>
<dbReference type="Proteomes" id="UP000828251">
    <property type="component" value="Unassembled WGS sequence"/>
</dbReference>
<sequence length="231" mass="24350">MGHLTIYLSCWKANFKIVYGHPDMVTATTMKGSEMVVMLFIITTNLWTGSMAQSSCTNVFISMSPCLDYIQGNSACCSQLANVVRSNPQCLYQVLNGGASSLGVSVNQTQAMALPIACNVKTPSASQCNATSSPSGSPSGTSNSPSSGGGGSKSNVPTTDDSTSVGNSTKLSFSVLSFSAQAATAYSKGELEYAAYLSDQVCFLLGGCYELLRTSIVLCHSPHVCYFYRYS</sequence>
<protein>
    <recommendedName>
        <fullName evidence="10">Bifunctional inhibitor/plant lipid transfer protein/seed storage helical domain-containing protein</fullName>
    </recommendedName>
</protein>
<dbReference type="InterPro" id="IPR016140">
    <property type="entry name" value="Bifunc_inhib/LTP/seed_store"/>
</dbReference>
<keyword evidence="3" id="KW-1003">Cell membrane</keyword>
<keyword evidence="7" id="KW-0325">Glycoprotein</keyword>
<evidence type="ECO:0000256" key="5">
    <source>
        <dbReference type="ARBA" id="ARBA00022729"/>
    </source>
</evidence>
<keyword evidence="5" id="KW-0732">Signal</keyword>
<keyword evidence="4" id="KW-0472">Membrane</keyword>
<evidence type="ECO:0000259" key="10">
    <source>
        <dbReference type="SMART" id="SM00499"/>
    </source>
</evidence>
<dbReference type="GO" id="GO:0005886">
    <property type="term" value="C:plasma membrane"/>
    <property type="evidence" value="ECO:0007669"/>
    <property type="project" value="UniProtKB-SubCell"/>
</dbReference>
<dbReference type="InterPro" id="IPR043325">
    <property type="entry name" value="LTSS"/>
</dbReference>
<keyword evidence="8" id="KW-0449">Lipoprotein</keyword>
<comment type="caution">
    <text evidence="11">The sequence shown here is derived from an EMBL/GenBank/DDBJ whole genome shotgun (WGS) entry which is preliminary data.</text>
</comment>
<dbReference type="Pfam" id="PF14368">
    <property type="entry name" value="LTP_2"/>
    <property type="match status" value="1"/>
</dbReference>
<dbReference type="PANTHER" id="PTHR33044">
    <property type="entry name" value="BIFUNCTIONAL INHIBITOR/LIPID-TRANSFER PROTEIN/SEED STORAGE 2S ALBUMIN SUPERFAMILY PROTEIN-RELATED"/>
    <property type="match status" value="1"/>
</dbReference>
<organism evidence="11 12">
    <name type="scientific">Gossypium stocksii</name>
    <dbReference type="NCBI Taxonomy" id="47602"/>
    <lineage>
        <taxon>Eukaryota</taxon>
        <taxon>Viridiplantae</taxon>
        <taxon>Streptophyta</taxon>
        <taxon>Embryophyta</taxon>
        <taxon>Tracheophyta</taxon>
        <taxon>Spermatophyta</taxon>
        <taxon>Magnoliopsida</taxon>
        <taxon>eudicotyledons</taxon>
        <taxon>Gunneridae</taxon>
        <taxon>Pentapetalae</taxon>
        <taxon>rosids</taxon>
        <taxon>malvids</taxon>
        <taxon>Malvales</taxon>
        <taxon>Malvaceae</taxon>
        <taxon>Malvoideae</taxon>
        <taxon>Gossypium</taxon>
    </lineage>
</organism>
<dbReference type="AlphaFoldDB" id="A0A9D4A8D0"/>
<evidence type="ECO:0000256" key="9">
    <source>
        <dbReference type="SAM" id="MobiDB-lite"/>
    </source>
</evidence>
<keyword evidence="4" id="KW-0336">GPI-anchor</keyword>
<dbReference type="SMART" id="SM00499">
    <property type="entry name" value="AAI"/>
    <property type="match status" value="1"/>
</dbReference>
<comment type="similarity">
    <text evidence="2">Belongs to the plant LTP family.</text>
</comment>
<dbReference type="OrthoDB" id="1019567at2759"/>
<evidence type="ECO:0000256" key="2">
    <source>
        <dbReference type="ARBA" id="ARBA00009748"/>
    </source>
</evidence>
<keyword evidence="6" id="KW-1015">Disulfide bond</keyword>
<evidence type="ECO:0000256" key="4">
    <source>
        <dbReference type="ARBA" id="ARBA00022622"/>
    </source>
</evidence>